<evidence type="ECO:0000256" key="10">
    <source>
        <dbReference type="ARBA" id="ARBA00049248"/>
    </source>
</evidence>
<dbReference type="EMBL" id="JAGHQM010002105">
    <property type="protein sequence ID" value="KAH0551272.1"/>
    <property type="molecule type" value="Genomic_DNA"/>
</dbReference>
<feature type="region of interest" description="Disordered" evidence="11">
    <location>
        <begin position="1"/>
        <end position="44"/>
    </location>
</feature>
<feature type="compositionally biased region" description="Low complexity" evidence="11">
    <location>
        <begin position="555"/>
        <end position="567"/>
    </location>
</feature>
<feature type="region of interest" description="Disordered" evidence="11">
    <location>
        <begin position="434"/>
        <end position="456"/>
    </location>
</feature>
<evidence type="ECO:0000256" key="2">
    <source>
        <dbReference type="ARBA" id="ARBA00004924"/>
    </source>
</evidence>
<comment type="pathway">
    <text evidence="2">Siderophore biosynthesis.</text>
</comment>
<evidence type="ECO:0000256" key="1">
    <source>
        <dbReference type="ARBA" id="ARBA00001974"/>
    </source>
</evidence>
<comment type="similarity">
    <text evidence="3">Belongs to the lysine N(6)-hydroxylase/L-ornithine N(5)-oxygenase family.</text>
</comment>
<dbReference type="GO" id="GO:0016491">
    <property type="term" value="F:oxidoreductase activity"/>
    <property type="evidence" value="ECO:0007669"/>
    <property type="project" value="UniProtKB-KW"/>
</dbReference>
<dbReference type="EC" id="1.14.13.196" evidence="4"/>
<dbReference type="GO" id="GO:0006879">
    <property type="term" value="P:intracellular iron ion homeostasis"/>
    <property type="evidence" value="ECO:0007669"/>
    <property type="project" value="TreeGrafter"/>
</dbReference>
<dbReference type="Proteomes" id="UP000750711">
    <property type="component" value="Unassembled WGS sequence"/>
</dbReference>
<protein>
    <recommendedName>
        <fullName evidence="4">L-ornithine N(5)-monooxygenase [NAD(P)H]</fullName>
        <ecNumber evidence="4">1.14.13.196</ecNumber>
    </recommendedName>
</protein>
<comment type="caution">
    <text evidence="12">The sequence shown here is derived from an EMBL/GenBank/DDBJ whole genome shotgun (WGS) entry which is preliminary data.</text>
</comment>
<evidence type="ECO:0000256" key="4">
    <source>
        <dbReference type="ARBA" id="ARBA00012881"/>
    </source>
</evidence>
<feature type="region of interest" description="Disordered" evidence="11">
    <location>
        <begin position="544"/>
        <end position="599"/>
    </location>
</feature>
<feature type="region of interest" description="Disordered" evidence="11">
    <location>
        <begin position="487"/>
        <end position="515"/>
    </location>
</feature>
<accession>A0A9P8I6C7</accession>
<evidence type="ECO:0000256" key="8">
    <source>
        <dbReference type="ARBA" id="ARBA00023002"/>
    </source>
</evidence>
<evidence type="ECO:0000256" key="9">
    <source>
        <dbReference type="ARBA" id="ARBA00047598"/>
    </source>
</evidence>
<dbReference type="Pfam" id="PF13434">
    <property type="entry name" value="Lys_Orn_oxgnase"/>
    <property type="match status" value="1"/>
</dbReference>
<comment type="catalytic activity">
    <reaction evidence="9">
        <text>L-ornithine + NADPH + O2 = N(5)-hydroxy-L-ornithine + NADP(+) + H2O</text>
        <dbReference type="Rhea" id="RHEA:41508"/>
        <dbReference type="ChEBI" id="CHEBI:15377"/>
        <dbReference type="ChEBI" id="CHEBI:15379"/>
        <dbReference type="ChEBI" id="CHEBI:46911"/>
        <dbReference type="ChEBI" id="CHEBI:57783"/>
        <dbReference type="ChEBI" id="CHEBI:58349"/>
        <dbReference type="ChEBI" id="CHEBI:78275"/>
        <dbReference type="EC" id="1.14.13.196"/>
    </reaction>
</comment>
<dbReference type="InterPro" id="IPR036188">
    <property type="entry name" value="FAD/NAD-bd_sf"/>
</dbReference>
<sequence>MTAQNRINGTPPLPNGVIGGLGGLGEHQKRRGARSPAKPSALRGTHREELHDLICVGFGPASLAIAIALHDMLVSPDYSNNLSQLRPSREPKTLFLERQPQFAWHVDMLLPGAKMQISFIKDLATLRNPQSEFTFLNYLHHQNRLLQFSNLGTFNPLRAEYEDYMHWCAGSFEEVVDYSQEVSQIVPEKYLTGSSKVDSFVVRSRDLRTGELRSQRARHVVIAIGGTPRIPKSLLQNHPRIIHSSMYLTAVPALLKDRDKDYHIAVIGSGQSAAEVFNDLHSRYPNARTTLLMKDGALHPSDDSPFVNEIFHPSGVDDVYQRPPEVRKASIAYNRGTNYGVVCRDLLESLYADMYAQRLLNSNEEEWQHRIRPYRKVASIEDSPSSDERMRLHICNSSGIYEKDSVCCDEQLDVDAVLVATGYVRNAHEEMLKPASTTYGGNGKEEDNDDDDDDLPTIEDLPYTILKKGGFTTEDWSLNDRVRGVEEGAGSIDGSRSALGDSSGGSRVPFHAPQVSHSSMHSFPYVRMNEERAYRDRSHFRNKYRPCPKAERDGSSLSSEELSSVSLIDNDKDMEEIEERAASSNSSDDMASDPRIATT</sequence>
<evidence type="ECO:0000313" key="13">
    <source>
        <dbReference type="Proteomes" id="UP000750711"/>
    </source>
</evidence>
<evidence type="ECO:0000256" key="6">
    <source>
        <dbReference type="ARBA" id="ARBA00022827"/>
    </source>
</evidence>
<evidence type="ECO:0000256" key="3">
    <source>
        <dbReference type="ARBA" id="ARBA00007588"/>
    </source>
</evidence>
<dbReference type="PANTHER" id="PTHR42802">
    <property type="entry name" value="MONOOXYGENASE"/>
    <property type="match status" value="1"/>
</dbReference>
<evidence type="ECO:0000313" key="12">
    <source>
        <dbReference type="EMBL" id="KAH0551272.1"/>
    </source>
</evidence>
<keyword evidence="8" id="KW-0560">Oxidoreductase</keyword>
<dbReference type="AlphaFoldDB" id="A0A9P8I6C7"/>
<dbReference type="InterPro" id="IPR025700">
    <property type="entry name" value="Lys/Orn_oxygenase"/>
</dbReference>
<name>A0A9P8I6C7_9PEZI</name>
<dbReference type="Gene3D" id="3.50.50.60">
    <property type="entry name" value="FAD/NAD(P)-binding domain"/>
    <property type="match status" value="1"/>
</dbReference>
<evidence type="ECO:0000256" key="11">
    <source>
        <dbReference type="SAM" id="MobiDB-lite"/>
    </source>
</evidence>
<evidence type="ECO:0000256" key="7">
    <source>
        <dbReference type="ARBA" id="ARBA00022857"/>
    </source>
</evidence>
<reference evidence="12" key="1">
    <citation type="submission" date="2021-03" db="EMBL/GenBank/DDBJ databases">
        <title>Comparative genomics and phylogenomic investigation of the class Geoglossomycetes provide insights into ecological specialization and systematics.</title>
        <authorList>
            <person name="Melie T."/>
            <person name="Pirro S."/>
            <person name="Miller A.N."/>
            <person name="Quandt A."/>
        </authorList>
    </citation>
    <scope>NUCLEOTIDE SEQUENCE</scope>
    <source>
        <strain evidence="12">CAQ_001_2017</strain>
    </source>
</reference>
<keyword evidence="13" id="KW-1185">Reference proteome</keyword>
<dbReference type="PRINTS" id="PR00368">
    <property type="entry name" value="FADPNR"/>
</dbReference>
<evidence type="ECO:0000256" key="5">
    <source>
        <dbReference type="ARBA" id="ARBA00022630"/>
    </source>
</evidence>
<proteinExistence type="inferred from homology"/>
<comment type="catalytic activity">
    <reaction evidence="10">
        <text>L-ornithine + NADH + O2 = N(5)-hydroxy-L-ornithine + NAD(+) + H2O</text>
        <dbReference type="Rhea" id="RHEA:41512"/>
        <dbReference type="ChEBI" id="CHEBI:15377"/>
        <dbReference type="ChEBI" id="CHEBI:15379"/>
        <dbReference type="ChEBI" id="CHEBI:46911"/>
        <dbReference type="ChEBI" id="CHEBI:57540"/>
        <dbReference type="ChEBI" id="CHEBI:57945"/>
        <dbReference type="ChEBI" id="CHEBI:78275"/>
        <dbReference type="EC" id="1.14.13.196"/>
    </reaction>
</comment>
<dbReference type="PANTHER" id="PTHR42802:SF1">
    <property type="entry name" value="L-ORNITHINE N(5)-MONOOXYGENASE"/>
    <property type="match status" value="1"/>
</dbReference>
<feature type="compositionally biased region" description="Acidic residues" evidence="11">
    <location>
        <begin position="446"/>
        <end position="456"/>
    </location>
</feature>
<organism evidence="12 13">
    <name type="scientific">Trichoglossum hirsutum</name>
    <dbReference type="NCBI Taxonomy" id="265104"/>
    <lineage>
        <taxon>Eukaryota</taxon>
        <taxon>Fungi</taxon>
        <taxon>Dikarya</taxon>
        <taxon>Ascomycota</taxon>
        <taxon>Pezizomycotina</taxon>
        <taxon>Geoglossomycetes</taxon>
        <taxon>Geoglossales</taxon>
        <taxon>Geoglossaceae</taxon>
        <taxon>Trichoglossum</taxon>
    </lineage>
</organism>
<dbReference type="SUPFAM" id="SSF51905">
    <property type="entry name" value="FAD/NAD(P)-binding domain"/>
    <property type="match status" value="2"/>
</dbReference>
<keyword evidence="7" id="KW-0521">NADP</keyword>
<keyword evidence="5" id="KW-0285">Flavoprotein</keyword>
<keyword evidence="6" id="KW-0274">FAD</keyword>
<comment type="cofactor">
    <cofactor evidence="1">
        <name>FAD</name>
        <dbReference type="ChEBI" id="CHEBI:57692"/>
    </cofactor>
</comment>
<gene>
    <name evidence="12" type="ORF">GP486_007444</name>
</gene>